<feature type="transmembrane region" description="Helical" evidence="1">
    <location>
        <begin position="47"/>
        <end position="66"/>
    </location>
</feature>
<keyword evidence="1" id="KW-1133">Transmembrane helix</keyword>
<gene>
    <name evidence="2" type="ORF">OUZ56_020194</name>
</gene>
<name>A0ABQ9ZDT9_9CRUS</name>
<dbReference type="EMBL" id="JAOYFB010000003">
    <property type="protein sequence ID" value="KAK4011073.1"/>
    <property type="molecule type" value="Genomic_DNA"/>
</dbReference>
<evidence type="ECO:0000256" key="1">
    <source>
        <dbReference type="SAM" id="Phobius"/>
    </source>
</evidence>
<comment type="caution">
    <text evidence="2">The sequence shown here is derived from an EMBL/GenBank/DDBJ whole genome shotgun (WGS) entry which is preliminary data.</text>
</comment>
<evidence type="ECO:0000313" key="2">
    <source>
        <dbReference type="EMBL" id="KAK4011073.1"/>
    </source>
</evidence>
<keyword evidence="3" id="KW-1185">Reference proteome</keyword>
<dbReference type="Proteomes" id="UP001234178">
    <property type="component" value="Unassembled WGS sequence"/>
</dbReference>
<protein>
    <submittedName>
        <fullName evidence="2">Uncharacterized protein</fullName>
    </submittedName>
</protein>
<reference evidence="2 3" key="1">
    <citation type="journal article" date="2023" name="Nucleic Acids Res.">
        <title>The hologenome of Daphnia magna reveals possible DNA methylation and microbiome-mediated evolution of the host genome.</title>
        <authorList>
            <person name="Chaturvedi A."/>
            <person name="Li X."/>
            <person name="Dhandapani V."/>
            <person name="Marshall H."/>
            <person name="Kissane S."/>
            <person name="Cuenca-Cambronero M."/>
            <person name="Asole G."/>
            <person name="Calvet F."/>
            <person name="Ruiz-Romero M."/>
            <person name="Marangio P."/>
            <person name="Guigo R."/>
            <person name="Rago D."/>
            <person name="Mirbahai L."/>
            <person name="Eastwood N."/>
            <person name="Colbourne J.K."/>
            <person name="Zhou J."/>
            <person name="Mallon E."/>
            <person name="Orsini L."/>
        </authorList>
    </citation>
    <scope>NUCLEOTIDE SEQUENCE [LARGE SCALE GENOMIC DNA]</scope>
    <source>
        <strain evidence="2">LRV0_1</strain>
    </source>
</reference>
<evidence type="ECO:0000313" key="3">
    <source>
        <dbReference type="Proteomes" id="UP001234178"/>
    </source>
</evidence>
<proteinExistence type="predicted"/>
<sequence length="69" mass="7583">MDVCDDGHDEPAAAEKTTSEVIPFFIRCWVSFSCDVILSFGPMASEFFLTLVFLSAARVVVVGPNVKLR</sequence>
<keyword evidence="1" id="KW-0812">Transmembrane</keyword>
<keyword evidence="1" id="KW-0472">Membrane</keyword>
<accession>A0ABQ9ZDT9</accession>
<organism evidence="2 3">
    <name type="scientific">Daphnia magna</name>
    <dbReference type="NCBI Taxonomy" id="35525"/>
    <lineage>
        <taxon>Eukaryota</taxon>
        <taxon>Metazoa</taxon>
        <taxon>Ecdysozoa</taxon>
        <taxon>Arthropoda</taxon>
        <taxon>Crustacea</taxon>
        <taxon>Branchiopoda</taxon>
        <taxon>Diplostraca</taxon>
        <taxon>Cladocera</taxon>
        <taxon>Anomopoda</taxon>
        <taxon>Daphniidae</taxon>
        <taxon>Daphnia</taxon>
    </lineage>
</organism>